<reference evidence="3" key="3">
    <citation type="submission" date="2018-07" db="EMBL/GenBank/DDBJ databases">
        <authorList>
            <person name="Quirk P.G."/>
            <person name="Krulwich T.A."/>
        </authorList>
    </citation>
    <scope>NUCLEOTIDE SEQUENCE</scope>
    <source>
        <strain evidence="3">CCRI-19302</strain>
    </source>
</reference>
<keyword evidence="4" id="KW-1185">Reference proteome</keyword>
<feature type="coiled-coil region" evidence="1">
    <location>
        <begin position="23"/>
        <end position="57"/>
    </location>
</feature>
<proteinExistence type="predicted"/>
<dbReference type="Pfam" id="PF05103">
    <property type="entry name" value="DivIVA"/>
    <property type="match status" value="1"/>
</dbReference>
<name>A0A255INM2_9FIRM</name>
<dbReference type="EMBL" id="QICS01000001">
    <property type="protein sequence ID" value="PXV96038.1"/>
    <property type="molecule type" value="Genomic_DNA"/>
</dbReference>
<dbReference type="RefSeq" id="WP_094376280.1">
    <property type="nucleotide sequence ID" value="NZ_NOKA02000033.1"/>
</dbReference>
<dbReference type="EMBL" id="NOKA02000033">
    <property type="protein sequence ID" value="RDY30572.1"/>
    <property type="molecule type" value="Genomic_DNA"/>
</dbReference>
<organism evidence="2 5">
    <name type="scientific">Lachnotalea glycerini</name>
    <dbReference type="NCBI Taxonomy" id="1763509"/>
    <lineage>
        <taxon>Bacteria</taxon>
        <taxon>Bacillati</taxon>
        <taxon>Bacillota</taxon>
        <taxon>Clostridia</taxon>
        <taxon>Lachnospirales</taxon>
        <taxon>Lachnospiraceae</taxon>
        <taxon>Lachnotalea</taxon>
    </lineage>
</organism>
<reference evidence="2 5" key="2">
    <citation type="submission" date="2018-05" db="EMBL/GenBank/DDBJ databases">
        <title>Genomic Encyclopedia of Type Strains, Phase IV (KMG-IV): sequencing the most valuable type-strain genomes for metagenomic binning, comparative biology and taxonomic classification.</title>
        <authorList>
            <person name="Goeker M."/>
        </authorList>
    </citation>
    <scope>NUCLEOTIDE SEQUENCE [LARGE SCALE GENOMIC DNA]</scope>
    <source>
        <strain evidence="2 5">DSM 28816</strain>
    </source>
</reference>
<dbReference type="PANTHER" id="PTHR35794:SF2">
    <property type="entry name" value="CELL DIVISION PROTEIN DIVIVA"/>
    <property type="match status" value="1"/>
</dbReference>
<keyword evidence="1" id="KW-0175">Coiled coil</keyword>
<reference evidence="3 4" key="1">
    <citation type="journal article" date="2017" name="Genome Announc.">
        <title>Draft Genome Sequence of a Sporulating and Motile Strain of Lachnotalea glycerini Isolated from Water in Quebec City, Canada.</title>
        <authorList>
            <person name="Maheux A.F."/>
            <person name="Boudreau D.K."/>
            <person name="Berube E."/>
            <person name="Boissinot M."/>
            <person name="Raymond F."/>
            <person name="Brodeur S."/>
            <person name="Corbeil J."/>
            <person name="Isabel S."/>
            <person name="Omar R.F."/>
            <person name="Bergeron M.G."/>
        </authorList>
    </citation>
    <scope>NUCLEOTIDE SEQUENCE [LARGE SCALE GENOMIC DNA]</scope>
    <source>
        <strain evidence="3 4">CCRI-19302</strain>
    </source>
</reference>
<dbReference type="PANTHER" id="PTHR35794">
    <property type="entry name" value="CELL DIVISION PROTEIN DIVIVA"/>
    <property type="match status" value="1"/>
</dbReference>
<evidence type="ECO:0000313" key="5">
    <source>
        <dbReference type="Proteomes" id="UP000247523"/>
    </source>
</evidence>
<evidence type="ECO:0000256" key="1">
    <source>
        <dbReference type="SAM" id="Coils"/>
    </source>
</evidence>
<evidence type="ECO:0000313" key="3">
    <source>
        <dbReference type="EMBL" id="RDY30572.1"/>
    </source>
</evidence>
<dbReference type="Proteomes" id="UP000216411">
    <property type="component" value="Unassembled WGS sequence"/>
</dbReference>
<dbReference type="InterPro" id="IPR007793">
    <property type="entry name" value="DivIVA_fam"/>
</dbReference>
<comment type="caution">
    <text evidence="2">The sequence shown here is derived from an EMBL/GenBank/DDBJ whole genome shotgun (WGS) entry which is preliminary data.</text>
</comment>
<keyword evidence="2" id="KW-0132">Cell division</keyword>
<sequence>MNYSPKDLKNICFRREFFYGYNREQINNILAKISEDYEALNKENEEMQNEIVIMKETVKHYKTIEESLQHTLIIAQRTSENITDNATEKANNIISEAEKNAQDIVHNAYRKVDGINHEYEEIKKSLNIYKMRSQALLATTLEMLKVSDDEKNEKSTT</sequence>
<keyword evidence="2" id="KW-0131">Cell cycle</keyword>
<gene>
    <name evidence="2" type="ORF">C8E03_101671</name>
    <name evidence="3" type="ORF">CG710_013925</name>
</gene>
<dbReference type="Proteomes" id="UP000247523">
    <property type="component" value="Unassembled WGS sequence"/>
</dbReference>
<dbReference type="AlphaFoldDB" id="A0A255INM2"/>
<dbReference type="Gene3D" id="6.10.250.660">
    <property type="match status" value="1"/>
</dbReference>
<dbReference type="GO" id="GO:0051301">
    <property type="term" value="P:cell division"/>
    <property type="evidence" value="ECO:0007669"/>
    <property type="project" value="UniProtKB-KW"/>
</dbReference>
<dbReference type="Gene3D" id="1.20.5.620">
    <property type="entry name" value="F1F0 ATP synthase subunit B, membrane domain"/>
    <property type="match status" value="1"/>
</dbReference>
<protein>
    <submittedName>
        <fullName evidence="2">Cell division initiation protein</fullName>
    </submittedName>
    <submittedName>
        <fullName evidence="3">DivIVA domain-containing protein</fullName>
    </submittedName>
</protein>
<accession>A0A255INM2</accession>
<dbReference type="OrthoDB" id="9815492at2"/>
<evidence type="ECO:0000313" key="2">
    <source>
        <dbReference type="EMBL" id="PXV96038.1"/>
    </source>
</evidence>
<evidence type="ECO:0000313" key="4">
    <source>
        <dbReference type="Proteomes" id="UP000216411"/>
    </source>
</evidence>